<dbReference type="InterPro" id="IPR006104">
    <property type="entry name" value="Glyco_hydro_2_N"/>
</dbReference>
<proteinExistence type="inferred from homology"/>
<dbReference type="GO" id="GO:0004553">
    <property type="term" value="F:hydrolase activity, hydrolyzing O-glycosyl compounds"/>
    <property type="evidence" value="ECO:0007669"/>
    <property type="project" value="InterPro"/>
</dbReference>
<evidence type="ECO:0000313" key="10">
    <source>
        <dbReference type="EMBL" id="MBK1879133.1"/>
    </source>
</evidence>
<feature type="domain" description="Glycoside hydrolase family 2" evidence="9">
    <location>
        <begin position="767"/>
        <end position="869"/>
    </location>
</feature>
<keyword evidence="4" id="KW-0732">Signal</keyword>
<dbReference type="PROSITE" id="PS00608">
    <property type="entry name" value="GLYCOSYL_HYDROL_F2_2"/>
    <property type="match status" value="1"/>
</dbReference>
<feature type="signal peptide" evidence="4">
    <location>
        <begin position="1"/>
        <end position="23"/>
    </location>
</feature>
<dbReference type="SUPFAM" id="SSF49303">
    <property type="entry name" value="beta-Galactosidase/glucuronidase domain"/>
    <property type="match status" value="1"/>
</dbReference>
<accession>A0A934RZF4</accession>
<feature type="domain" description="DUF4982" evidence="8">
    <location>
        <begin position="695"/>
        <end position="751"/>
    </location>
</feature>
<dbReference type="Pfam" id="PF02836">
    <property type="entry name" value="Glyco_hydro_2_C"/>
    <property type="match status" value="1"/>
</dbReference>
<dbReference type="InterPro" id="IPR006103">
    <property type="entry name" value="Glyco_hydro_2_cat"/>
</dbReference>
<evidence type="ECO:0000259" key="6">
    <source>
        <dbReference type="Pfam" id="PF02836"/>
    </source>
</evidence>
<dbReference type="InterPro" id="IPR006102">
    <property type="entry name" value="Ig-like_GH2"/>
</dbReference>
<evidence type="ECO:0000256" key="2">
    <source>
        <dbReference type="ARBA" id="ARBA00022801"/>
    </source>
</evidence>
<evidence type="ECO:0000256" key="4">
    <source>
        <dbReference type="SAM" id="SignalP"/>
    </source>
</evidence>
<dbReference type="SUPFAM" id="SSF49373">
    <property type="entry name" value="Invasin/intimin cell-adhesion fragments"/>
    <property type="match status" value="1"/>
</dbReference>
<comment type="caution">
    <text evidence="10">The sequence shown here is derived from an EMBL/GenBank/DDBJ whole genome shotgun (WGS) entry which is preliminary data.</text>
</comment>
<evidence type="ECO:0000259" key="7">
    <source>
        <dbReference type="Pfam" id="PF02837"/>
    </source>
</evidence>
<dbReference type="InterPro" id="IPR017853">
    <property type="entry name" value="GH"/>
</dbReference>
<dbReference type="InterPro" id="IPR006101">
    <property type="entry name" value="Glyco_hydro_2"/>
</dbReference>
<dbReference type="InterPro" id="IPR008979">
    <property type="entry name" value="Galactose-bd-like_sf"/>
</dbReference>
<dbReference type="EMBL" id="JAENIL010000041">
    <property type="protein sequence ID" value="MBK1879133.1"/>
    <property type="molecule type" value="Genomic_DNA"/>
</dbReference>
<evidence type="ECO:0000256" key="3">
    <source>
        <dbReference type="ARBA" id="ARBA00023295"/>
    </source>
</evidence>
<comment type="similarity">
    <text evidence="1">Belongs to the glycosyl hydrolase 2 family.</text>
</comment>
<reference evidence="10" key="1">
    <citation type="submission" date="2021-01" db="EMBL/GenBank/DDBJ databases">
        <title>Modified the classification status of verrucomicrobia.</title>
        <authorList>
            <person name="Feng X."/>
        </authorList>
    </citation>
    <scope>NUCLEOTIDE SEQUENCE</scope>
    <source>
        <strain evidence="10">KCTC 13126</strain>
    </source>
</reference>
<dbReference type="RefSeq" id="WP_200357345.1">
    <property type="nucleotide sequence ID" value="NZ_JAENIL010000041.1"/>
</dbReference>
<dbReference type="Gene3D" id="2.60.120.260">
    <property type="entry name" value="Galactose-binding domain-like"/>
    <property type="match status" value="1"/>
</dbReference>
<protein>
    <submittedName>
        <fullName evidence="10">DUF4982 domain-containing protein</fullName>
    </submittedName>
</protein>
<keyword evidence="2" id="KW-0378">Hydrolase</keyword>
<dbReference type="GO" id="GO:0005975">
    <property type="term" value="P:carbohydrate metabolic process"/>
    <property type="evidence" value="ECO:0007669"/>
    <property type="project" value="InterPro"/>
</dbReference>
<dbReference type="InterPro" id="IPR051913">
    <property type="entry name" value="GH2_Domain-Containing"/>
</dbReference>
<keyword evidence="11" id="KW-1185">Reference proteome</keyword>
<dbReference type="PANTHER" id="PTHR42732:SF1">
    <property type="entry name" value="BETA-MANNOSIDASE"/>
    <property type="match status" value="1"/>
</dbReference>
<dbReference type="Proteomes" id="UP000617628">
    <property type="component" value="Unassembled WGS sequence"/>
</dbReference>
<evidence type="ECO:0000256" key="1">
    <source>
        <dbReference type="ARBA" id="ARBA00007401"/>
    </source>
</evidence>
<dbReference type="Gene3D" id="3.20.20.80">
    <property type="entry name" value="Glycosidases"/>
    <property type="match status" value="1"/>
</dbReference>
<dbReference type="InterPro" id="IPR036156">
    <property type="entry name" value="Beta-gal/glucu_dom_sf"/>
</dbReference>
<dbReference type="Gene3D" id="2.60.40.10">
    <property type="entry name" value="Immunoglobulins"/>
    <property type="match status" value="3"/>
</dbReference>
<dbReference type="Pfam" id="PF18565">
    <property type="entry name" value="Glyco_hydro2_C5"/>
    <property type="match status" value="1"/>
</dbReference>
<feature type="domain" description="Glycosyl hydrolases family 2 sugar binding" evidence="7">
    <location>
        <begin position="119"/>
        <end position="213"/>
    </location>
</feature>
<feature type="domain" description="Glycoside hydrolase family 2 immunoglobulin-like beta-sandwich" evidence="5">
    <location>
        <begin position="226"/>
        <end position="325"/>
    </location>
</feature>
<dbReference type="SUPFAM" id="SSF49785">
    <property type="entry name" value="Galactose-binding domain-like"/>
    <property type="match status" value="1"/>
</dbReference>
<feature type="domain" description="Glycoside hydrolase family 2 catalytic" evidence="6">
    <location>
        <begin position="332"/>
        <end position="478"/>
    </location>
</feature>
<dbReference type="Pfam" id="PF02837">
    <property type="entry name" value="Glyco_hydro_2_N"/>
    <property type="match status" value="1"/>
</dbReference>
<keyword evidence="3" id="KW-0326">Glycosidase</keyword>
<dbReference type="InterPro" id="IPR032311">
    <property type="entry name" value="DUF4982"/>
</dbReference>
<organism evidence="10 11">
    <name type="scientific">Pelagicoccus mobilis</name>
    <dbReference type="NCBI Taxonomy" id="415221"/>
    <lineage>
        <taxon>Bacteria</taxon>
        <taxon>Pseudomonadati</taxon>
        <taxon>Verrucomicrobiota</taxon>
        <taxon>Opitutia</taxon>
        <taxon>Puniceicoccales</taxon>
        <taxon>Pelagicoccaceae</taxon>
        <taxon>Pelagicoccus</taxon>
    </lineage>
</organism>
<dbReference type="Pfam" id="PF16355">
    <property type="entry name" value="DUF4982"/>
    <property type="match status" value="1"/>
</dbReference>
<sequence length="874" mass="97884">MHSNKTLLTPILASLLAMIIASAAICRQISDFNYDWKFHLGDLEQAEQSNFDDSEWRSLRLPHDWSIEEGYAPMLDLEEDQNLSVEKSENDNNLPTGIESQKGDVFRRTAASTGFVPGGIGWYRKTFEVDKADQGKHISIEFDGVYTRSKVWINGHLLGYRPNGYISFTYDLSPYLNYGGKNVIAVRADHSNYVDSRWYTGSGIYRNVRLVTKAATHIPQWGVSITTPEVTSESASVAFAVDTYSENTLNDATLELIITDSQGKKVAQSKATVASHSGISTTSSALKLSSPKLWSIDSPELYTAQINLLVGGKTIDSTTEKFGIRTAEFDSNKGFVLNGEQVKIKGVNLHHDAGAVGAAVPIDVWRRRLELLKSIGCNAIRTAHNPYAPEFLDLCDEMGFVVVAEFFDEWNEAKDKNATQLGSVDAPDSWDNGYSEYFDEWAERDLKDNIYRDRNHPSIIMWSIGNEIEWTYKYYTKAYHEVNGKVKYYEFEPNYDPAANKAAFDKVAPENDELVRIATMLAKWTRETDPTRAVTAGQVLPVVGFASGYSQLLDVNGFNYRNTEYDGAHAAYPDAKIVGSENNGNWEEWKAVADRDFVAGIFTWTGFAYQGEAGPYPKKGLNISFFDFAGFKTARGHFFECLWEEDPKVYIGTCPLADSEFRYDEEKGFSVELDTFWLRRWTWYDTRDSWNYEPGEKVVVQGYSNCEEVELFLNGKSFGKQSVWDHEDHFAKWLVPFQSGELKIVGYNNGKIADQYTLETAGALSQITLSADRKSMDANQNDVAHIELELRDKNGVRIPNADCEVTFELSGNAQLIGVDNGSEYNVQNAKADKIETYNGRALAIIQAGSDAGSVTITAKAKGITSNEIQISLAE</sequence>
<dbReference type="InterPro" id="IPR040605">
    <property type="entry name" value="Glyco_hydro2_dom5"/>
</dbReference>
<dbReference type="SUPFAM" id="SSF51445">
    <property type="entry name" value="(Trans)glycosidases"/>
    <property type="match status" value="1"/>
</dbReference>
<feature type="chain" id="PRO_5037347126" evidence="4">
    <location>
        <begin position="24"/>
        <end position="874"/>
    </location>
</feature>
<evidence type="ECO:0000313" key="11">
    <source>
        <dbReference type="Proteomes" id="UP000617628"/>
    </source>
</evidence>
<evidence type="ECO:0000259" key="8">
    <source>
        <dbReference type="Pfam" id="PF16355"/>
    </source>
</evidence>
<dbReference type="InterPro" id="IPR008964">
    <property type="entry name" value="Invasin/intimin_cell_adhesion"/>
</dbReference>
<evidence type="ECO:0000259" key="9">
    <source>
        <dbReference type="Pfam" id="PF18565"/>
    </source>
</evidence>
<dbReference type="PRINTS" id="PR00132">
    <property type="entry name" value="GLHYDRLASE2"/>
</dbReference>
<dbReference type="Pfam" id="PF00703">
    <property type="entry name" value="Glyco_hydro_2"/>
    <property type="match status" value="1"/>
</dbReference>
<dbReference type="InterPro" id="IPR013783">
    <property type="entry name" value="Ig-like_fold"/>
</dbReference>
<gene>
    <name evidence="10" type="ORF">JIN87_19770</name>
</gene>
<dbReference type="AlphaFoldDB" id="A0A934RZF4"/>
<evidence type="ECO:0000259" key="5">
    <source>
        <dbReference type="Pfam" id="PF00703"/>
    </source>
</evidence>
<dbReference type="InterPro" id="IPR023232">
    <property type="entry name" value="Glyco_hydro_2_AS"/>
</dbReference>
<dbReference type="PANTHER" id="PTHR42732">
    <property type="entry name" value="BETA-GALACTOSIDASE"/>
    <property type="match status" value="1"/>
</dbReference>
<name>A0A934RZF4_9BACT</name>